<dbReference type="AlphaFoldDB" id="A0A7S7NS89"/>
<feature type="region of interest" description="Disordered" evidence="1">
    <location>
        <begin position="195"/>
        <end position="216"/>
    </location>
</feature>
<feature type="compositionally biased region" description="Basic and acidic residues" evidence="1">
    <location>
        <begin position="195"/>
        <end position="204"/>
    </location>
</feature>
<reference evidence="2 3" key="1">
    <citation type="submission" date="2020-10" db="EMBL/GenBank/DDBJ databases">
        <title>Complete genome sequence of Paludibaculum fermentans P105T, a facultatively anaerobic acidobacterium capable of dissimilatory Fe(III) reduction.</title>
        <authorList>
            <person name="Dedysh S.N."/>
            <person name="Beletsky A.V."/>
            <person name="Kulichevskaya I.S."/>
            <person name="Mardanov A.V."/>
            <person name="Ravin N.V."/>
        </authorList>
    </citation>
    <scope>NUCLEOTIDE SEQUENCE [LARGE SCALE GENOMIC DNA]</scope>
    <source>
        <strain evidence="2 3">P105</strain>
    </source>
</reference>
<dbReference type="InterPro" id="IPR011990">
    <property type="entry name" value="TPR-like_helical_dom_sf"/>
</dbReference>
<dbReference type="SUPFAM" id="SSF48452">
    <property type="entry name" value="TPR-like"/>
    <property type="match status" value="1"/>
</dbReference>
<evidence type="ECO:0000313" key="3">
    <source>
        <dbReference type="Proteomes" id="UP000593892"/>
    </source>
</evidence>
<evidence type="ECO:0000313" key="2">
    <source>
        <dbReference type="EMBL" id="QOY88729.1"/>
    </source>
</evidence>
<keyword evidence="3" id="KW-1185">Reference proteome</keyword>
<dbReference type="KEGG" id="pfer:IRI77_01840"/>
<name>A0A7S7NS89_PALFE</name>
<gene>
    <name evidence="2" type="ORF">IRI77_01840</name>
</gene>
<organism evidence="2 3">
    <name type="scientific">Paludibaculum fermentans</name>
    <dbReference type="NCBI Taxonomy" id="1473598"/>
    <lineage>
        <taxon>Bacteria</taxon>
        <taxon>Pseudomonadati</taxon>
        <taxon>Acidobacteriota</taxon>
        <taxon>Terriglobia</taxon>
        <taxon>Bryobacterales</taxon>
        <taxon>Bryobacteraceae</taxon>
        <taxon>Paludibaculum</taxon>
    </lineage>
</organism>
<accession>A0A7S7NS89</accession>
<proteinExistence type="predicted"/>
<dbReference type="Proteomes" id="UP000593892">
    <property type="component" value="Chromosome"/>
</dbReference>
<dbReference type="EMBL" id="CP063849">
    <property type="protein sequence ID" value="QOY88729.1"/>
    <property type="molecule type" value="Genomic_DNA"/>
</dbReference>
<evidence type="ECO:0008006" key="4">
    <source>
        <dbReference type="Google" id="ProtNLM"/>
    </source>
</evidence>
<dbReference type="RefSeq" id="WP_194450391.1">
    <property type="nucleotide sequence ID" value="NZ_CP063849.1"/>
</dbReference>
<evidence type="ECO:0000256" key="1">
    <source>
        <dbReference type="SAM" id="MobiDB-lite"/>
    </source>
</evidence>
<protein>
    <recommendedName>
        <fullName evidence="4">DUF2225 domain-containing protein</fullName>
    </recommendedName>
</protein>
<sequence>MPRIHCSVCGIASDQLAAPTVSPQFAPDLDTRPGEPLRSTLPAWMQLCPNCGYAAPDLAYAAELVPNWVRTSDYRSLTDAFERHAWLLEQLGYLADAGWITLQAAWNHEDGNDLDAARRCRRKAIRLFQASKAAGQDFLDTPAEELALAVDILRRIGEFEAAAETIRIALQEEELPEMLEAVLRFQTGLVQRRDTGRHTLDEVPRGPAGEKPVRLT</sequence>